<dbReference type="RefSeq" id="WP_127056535.1">
    <property type="nucleotide sequence ID" value="NZ_RSCM01000022.1"/>
</dbReference>
<dbReference type="Proteomes" id="UP000276103">
    <property type="component" value="Unassembled WGS sequence"/>
</dbReference>
<dbReference type="OrthoDB" id="461843at2"/>
<organism evidence="1 2">
    <name type="scientific">Trichormus variabilis SAG 1403-4b</name>
    <dbReference type="NCBI Taxonomy" id="447716"/>
    <lineage>
        <taxon>Bacteria</taxon>
        <taxon>Bacillati</taxon>
        <taxon>Cyanobacteriota</taxon>
        <taxon>Cyanophyceae</taxon>
        <taxon>Nostocales</taxon>
        <taxon>Nostocaceae</taxon>
        <taxon>Trichormus</taxon>
    </lineage>
</organism>
<keyword evidence="2" id="KW-1185">Reference proteome</keyword>
<proteinExistence type="predicted"/>
<name>A0A3S1A414_ANAVA</name>
<gene>
    <name evidence="1" type="ORF">DSM107003_47440</name>
</gene>
<dbReference type="AlphaFoldDB" id="A0A3S1A414"/>
<dbReference type="EMBL" id="RSCM01000022">
    <property type="protein sequence ID" value="RUS92997.1"/>
    <property type="molecule type" value="Genomic_DNA"/>
</dbReference>
<accession>A0A3S1A414</accession>
<protein>
    <submittedName>
        <fullName evidence="1">Uncharacterized protein</fullName>
    </submittedName>
</protein>
<evidence type="ECO:0000313" key="1">
    <source>
        <dbReference type="EMBL" id="RUS92997.1"/>
    </source>
</evidence>
<reference evidence="1 2" key="1">
    <citation type="journal article" date="2019" name="Genome Biol. Evol.">
        <title>Day and night: Metabolic profiles and evolutionary relationships of six axenic non-marine cyanobacteria.</title>
        <authorList>
            <person name="Will S.E."/>
            <person name="Henke P."/>
            <person name="Boedeker C."/>
            <person name="Huang S."/>
            <person name="Brinkmann H."/>
            <person name="Rohde M."/>
            <person name="Jarek M."/>
            <person name="Friedl T."/>
            <person name="Seufert S."/>
            <person name="Schumacher M."/>
            <person name="Overmann J."/>
            <person name="Neumann-Schaal M."/>
            <person name="Petersen J."/>
        </authorList>
    </citation>
    <scope>NUCLEOTIDE SEQUENCE [LARGE SCALE GENOMIC DNA]</scope>
    <source>
        <strain evidence="1 2">SAG 1403-4b</strain>
    </source>
</reference>
<sequence>MTNFTTLQATFIKDDVSIRLNNLNNHLKQIQSLSKDNDNNEVVKSLIRETMYFIEWIAPDIEFDHAFELANLGRFLTRWLFKWEQIWNDTETRNQVNQELGSWNDRVLQMSQLLAA</sequence>
<evidence type="ECO:0000313" key="2">
    <source>
        <dbReference type="Proteomes" id="UP000276103"/>
    </source>
</evidence>
<comment type="caution">
    <text evidence="1">The sequence shown here is derived from an EMBL/GenBank/DDBJ whole genome shotgun (WGS) entry which is preliminary data.</text>
</comment>